<dbReference type="RefSeq" id="WP_053939490.1">
    <property type="nucleotide sequence ID" value="NZ_LAQT01000036.1"/>
</dbReference>
<dbReference type="EMBL" id="LAQT01000036">
    <property type="protein sequence ID" value="KPC49550.1"/>
    <property type="molecule type" value="Genomic_DNA"/>
</dbReference>
<proteinExistence type="predicted"/>
<dbReference type="Proteomes" id="UP000037939">
    <property type="component" value="Unassembled WGS sequence"/>
</dbReference>
<sequence>MKRAYTVVIASVVLAALAGGAAWRAQAQSVAEHPPLAALGTPQQCSQYSGLPAGWGKQNNAGMVHVAAGSFTFGTTLGYADERPAGDGKTHVEGFWIDQTEVTNAQFASFVAQTHYVTDAERQGGAVVFHVPTDTELHARPYAWWSWVKGADWRHPTGPDSTLETAQNNHPVTLVTQADALAYAHWLGRDLPTEAEWEYAGKAGHDGAKLEVAPRYANGKPSANYWQGVFPQVNSAEDGNAGLAAVGCYTASDFKLYDMIGNAWEWTRDAYSGVHQYHSNGDTAAVANQATTRKSDTPMVIKGGSFLCSPDYCVRYRASSREAQEADLPASHIGFRTILRG</sequence>
<accession>A0A0N0XFX4</accession>
<feature type="chain" id="PRO_5005862907" evidence="1">
    <location>
        <begin position="28"/>
        <end position="341"/>
    </location>
</feature>
<dbReference type="AlphaFoldDB" id="A0A0N0XFX4"/>
<keyword evidence="3" id="KW-0808">Transferase</keyword>
<dbReference type="Pfam" id="PF03781">
    <property type="entry name" value="FGE-sulfatase"/>
    <property type="match status" value="1"/>
</dbReference>
<dbReference type="GO" id="GO:0120147">
    <property type="term" value="F:formylglycine-generating oxidase activity"/>
    <property type="evidence" value="ECO:0007669"/>
    <property type="project" value="TreeGrafter"/>
</dbReference>
<evidence type="ECO:0000259" key="2">
    <source>
        <dbReference type="Pfam" id="PF03781"/>
    </source>
</evidence>
<keyword evidence="1" id="KW-0732">Signal</keyword>
<dbReference type="InterPro" id="IPR042095">
    <property type="entry name" value="SUMF_sf"/>
</dbReference>
<keyword evidence="4" id="KW-1185">Reference proteome</keyword>
<dbReference type="InterPro" id="IPR005532">
    <property type="entry name" value="SUMF_dom"/>
</dbReference>
<feature type="signal peptide" evidence="1">
    <location>
        <begin position="1"/>
        <end position="27"/>
    </location>
</feature>
<dbReference type="PATRIC" id="fig|857265.3.peg.4004"/>
<dbReference type="GO" id="GO:0004674">
    <property type="term" value="F:protein serine/threonine kinase activity"/>
    <property type="evidence" value="ECO:0007669"/>
    <property type="project" value="UniProtKB-EC"/>
</dbReference>
<dbReference type="InterPro" id="IPR051043">
    <property type="entry name" value="Sulfatase_Mod_Factor_Kinase"/>
</dbReference>
<dbReference type="SUPFAM" id="SSF56436">
    <property type="entry name" value="C-type lectin-like"/>
    <property type="match status" value="1"/>
</dbReference>
<dbReference type="InterPro" id="IPR016187">
    <property type="entry name" value="CTDL_fold"/>
</dbReference>
<protein>
    <submittedName>
        <fullName evidence="3">Serine/threonine-protein kinase pkn1</fullName>
        <ecNumber evidence="3">2.7.11.1</ecNumber>
    </submittedName>
</protein>
<dbReference type="Gene3D" id="3.90.1580.10">
    <property type="entry name" value="paralog of FGE (formylglycine-generating enzyme)"/>
    <property type="match status" value="1"/>
</dbReference>
<dbReference type="PANTHER" id="PTHR23150:SF19">
    <property type="entry name" value="FORMYLGLYCINE-GENERATING ENZYME"/>
    <property type="match status" value="1"/>
</dbReference>
<reference evidence="3 4" key="1">
    <citation type="submission" date="2015-07" db="EMBL/GenBank/DDBJ databases">
        <title>Draft genome sequence of the Amantichitinum ursilacus IGB-41, a new chitin-degrading bacterium.</title>
        <authorList>
            <person name="Kirstahler P."/>
            <person name="Guenther M."/>
            <person name="Grumaz C."/>
            <person name="Rupp S."/>
            <person name="Zibek S."/>
            <person name="Sohn K."/>
        </authorList>
    </citation>
    <scope>NUCLEOTIDE SEQUENCE [LARGE SCALE GENOMIC DNA]</scope>
    <source>
        <strain evidence="3 4">IGB-41</strain>
    </source>
</reference>
<keyword evidence="3" id="KW-0418">Kinase</keyword>
<dbReference type="EC" id="2.7.11.1" evidence="3"/>
<feature type="domain" description="Sulfatase-modifying factor enzyme-like" evidence="2">
    <location>
        <begin position="60"/>
        <end position="338"/>
    </location>
</feature>
<evidence type="ECO:0000256" key="1">
    <source>
        <dbReference type="SAM" id="SignalP"/>
    </source>
</evidence>
<name>A0A0N0XFX4_9NEIS</name>
<dbReference type="OrthoDB" id="9768004at2"/>
<evidence type="ECO:0000313" key="3">
    <source>
        <dbReference type="EMBL" id="KPC49550.1"/>
    </source>
</evidence>
<organism evidence="3 4">
    <name type="scientific">Amantichitinum ursilacus</name>
    <dbReference type="NCBI Taxonomy" id="857265"/>
    <lineage>
        <taxon>Bacteria</taxon>
        <taxon>Pseudomonadati</taxon>
        <taxon>Pseudomonadota</taxon>
        <taxon>Betaproteobacteria</taxon>
        <taxon>Neisseriales</taxon>
        <taxon>Chitinibacteraceae</taxon>
        <taxon>Amantichitinum</taxon>
    </lineage>
</organism>
<dbReference type="STRING" id="857265.WG78_19540"/>
<evidence type="ECO:0000313" key="4">
    <source>
        <dbReference type="Proteomes" id="UP000037939"/>
    </source>
</evidence>
<gene>
    <name evidence="3" type="primary">pkn1</name>
    <name evidence="3" type="ORF">WG78_19540</name>
</gene>
<dbReference type="PANTHER" id="PTHR23150">
    <property type="entry name" value="SULFATASE MODIFYING FACTOR 1, 2"/>
    <property type="match status" value="1"/>
</dbReference>
<comment type="caution">
    <text evidence="3">The sequence shown here is derived from an EMBL/GenBank/DDBJ whole genome shotgun (WGS) entry which is preliminary data.</text>
</comment>